<keyword evidence="3" id="KW-1185">Reference proteome</keyword>
<feature type="region of interest" description="Disordered" evidence="1">
    <location>
        <begin position="1"/>
        <end position="71"/>
    </location>
</feature>
<reference evidence="3" key="1">
    <citation type="journal article" date="2019" name="Int. J. Syst. Evol. Microbiol.">
        <title>The Global Catalogue of Microorganisms (GCM) 10K type strain sequencing project: providing services to taxonomists for standard genome sequencing and annotation.</title>
        <authorList>
            <consortium name="The Broad Institute Genomics Platform"/>
            <consortium name="The Broad Institute Genome Sequencing Center for Infectious Disease"/>
            <person name="Wu L."/>
            <person name="Ma J."/>
        </authorList>
    </citation>
    <scope>NUCLEOTIDE SEQUENCE [LARGE SCALE GENOMIC DNA]</scope>
    <source>
        <strain evidence="3">CGMCC 1.5362</strain>
    </source>
</reference>
<evidence type="ECO:0000313" key="2">
    <source>
        <dbReference type="EMBL" id="GGK73063.1"/>
    </source>
</evidence>
<dbReference type="RefSeq" id="WP_022920141.1">
    <property type="nucleotide sequence ID" value="NZ_BMLB01000004.1"/>
</dbReference>
<sequence length="71" mass="7276">MSDDLSDTGSGPTDSAATDGRTDGDPTGPVYDPEQDPDSDPDMLQEQHPASVGENERDPAEGPDDASATDG</sequence>
<feature type="compositionally biased region" description="Acidic residues" evidence="1">
    <location>
        <begin position="33"/>
        <end position="43"/>
    </location>
</feature>
<dbReference type="EMBL" id="BMLB01000004">
    <property type="protein sequence ID" value="GGK73063.1"/>
    <property type="molecule type" value="Genomic_DNA"/>
</dbReference>
<name>A0ABQ2F972_9MICO</name>
<protein>
    <recommendedName>
        <fullName evidence="4">Sugar ABC transporter ATPase</fullName>
    </recommendedName>
</protein>
<evidence type="ECO:0000256" key="1">
    <source>
        <dbReference type="SAM" id="MobiDB-lite"/>
    </source>
</evidence>
<evidence type="ECO:0000313" key="3">
    <source>
        <dbReference type="Proteomes" id="UP000662111"/>
    </source>
</evidence>
<accession>A0ABQ2F972</accession>
<feature type="compositionally biased region" description="Polar residues" evidence="1">
    <location>
        <begin position="7"/>
        <end position="16"/>
    </location>
</feature>
<evidence type="ECO:0008006" key="4">
    <source>
        <dbReference type="Google" id="ProtNLM"/>
    </source>
</evidence>
<proteinExistence type="predicted"/>
<gene>
    <name evidence="2" type="ORF">GCM10011509_22070</name>
</gene>
<comment type="caution">
    <text evidence="2">The sequence shown here is derived from an EMBL/GenBank/DDBJ whole genome shotgun (WGS) entry which is preliminary data.</text>
</comment>
<organism evidence="2 3">
    <name type="scientific">Ornithinimicrobium pekingense</name>
    <dbReference type="NCBI Taxonomy" id="384677"/>
    <lineage>
        <taxon>Bacteria</taxon>
        <taxon>Bacillati</taxon>
        <taxon>Actinomycetota</taxon>
        <taxon>Actinomycetes</taxon>
        <taxon>Micrococcales</taxon>
        <taxon>Ornithinimicrobiaceae</taxon>
        <taxon>Ornithinimicrobium</taxon>
    </lineage>
</organism>
<dbReference type="Proteomes" id="UP000662111">
    <property type="component" value="Unassembled WGS sequence"/>
</dbReference>